<dbReference type="PANTHER" id="PTHR12737">
    <property type="entry name" value="DIMETHYLARGININE DIMETHYLAMINOHYDROLASE"/>
    <property type="match status" value="1"/>
</dbReference>
<dbReference type="GO" id="GO:0045429">
    <property type="term" value="P:positive regulation of nitric oxide biosynthetic process"/>
    <property type="evidence" value="ECO:0007669"/>
    <property type="project" value="TreeGrafter"/>
</dbReference>
<evidence type="ECO:0000313" key="4">
    <source>
        <dbReference type="EMBL" id="MBD8527178.1"/>
    </source>
</evidence>
<organism evidence="4 5">
    <name type="scientific">Pseudomarimonas arenosa</name>
    <dbReference type="NCBI Taxonomy" id="2774145"/>
    <lineage>
        <taxon>Bacteria</taxon>
        <taxon>Pseudomonadati</taxon>
        <taxon>Pseudomonadota</taxon>
        <taxon>Gammaproteobacteria</taxon>
        <taxon>Lysobacterales</taxon>
        <taxon>Lysobacteraceae</taxon>
        <taxon>Pseudomarimonas</taxon>
    </lineage>
</organism>
<sequence length="255" mass="28096">MWIALTRELSPRLADCELSFVDREPIDLDLARLQHRAYQTKLSELGCEVRELPATPELPDSVFVEDTAVVLDEIALITRPGADSRRAEIETMADVLAEYRPIRRIVEPGTLDGGDVLRIGKRLFVGLSARSNSAAIEQMQTALAPFGYRVEGVPMRDCLHLKSAVTAVSDEAVLINPDWVDSDAFADFQQLRVDPAEPHAANVVRLEHGLIMPAGFPHTRDQLRNAGLVVHEVALSELQKAEGAVTCCSVLLRNI</sequence>
<name>A0AAW3ZM00_9GAMM</name>
<dbReference type="InterPro" id="IPR033199">
    <property type="entry name" value="DDAH-like"/>
</dbReference>
<comment type="similarity">
    <text evidence="1">Belongs to the DDAH family.</text>
</comment>
<dbReference type="GO" id="GO:0006525">
    <property type="term" value="P:arginine metabolic process"/>
    <property type="evidence" value="ECO:0007669"/>
    <property type="project" value="TreeGrafter"/>
</dbReference>
<keyword evidence="2" id="KW-0378">Hydrolase</keyword>
<gene>
    <name evidence="4" type="ORF">IFO71_15655</name>
</gene>
<evidence type="ECO:0000256" key="3">
    <source>
        <dbReference type="PIRSR" id="PIRSR633199-1"/>
    </source>
</evidence>
<comment type="caution">
    <text evidence="4">The sequence shown here is derived from an EMBL/GenBank/DDBJ whole genome shotgun (WGS) entry which is preliminary data.</text>
</comment>
<feature type="active site" description="Proton donor" evidence="3">
    <location>
        <position position="160"/>
    </location>
</feature>
<dbReference type="GO" id="GO:0016597">
    <property type="term" value="F:amino acid binding"/>
    <property type="evidence" value="ECO:0007669"/>
    <property type="project" value="TreeGrafter"/>
</dbReference>
<reference evidence="4 5" key="1">
    <citation type="submission" date="2020-09" db="EMBL/GenBank/DDBJ databases">
        <title>Pseudoxanthomonas sp. CAU 1598 isolated from sand of Yaerae Beach.</title>
        <authorList>
            <person name="Kim W."/>
        </authorList>
    </citation>
    <scope>NUCLEOTIDE SEQUENCE [LARGE SCALE GENOMIC DNA]</scope>
    <source>
        <strain evidence="4 5">CAU 1598</strain>
    </source>
</reference>
<evidence type="ECO:0000313" key="5">
    <source>
        <dbReference type="Proteomes" id="UP000613768"/>
    </source>
</evidence>
<dbReference type="Proteomes" id="UP000613768">
    <property type="component" value="Unassembled WGS sequence"/>
</dbReference>
<feature type="active site" description="Nucleophile" evidence="3">
    <location>
        <position position="247"/>
    </location>
</feature>
<accession>A0AAW3ZM00</accession>
<protein>
    <submittedName>
        <fullName evidence="4">Dimethylargininase</fullName>
    </submittedName>
</protein>
<dbReference type="AlphaFoldDB" id="A0AAW3ZM00"/>
<dbReference type="SUPFAM" id="SSF55909">
    <property type="entry name" value="Pentein"/>
    <property type="match status" value="1"/>
</dbReference>
<dbReference type="RefSeq" id="WP_192030600.1">
    <property type="nucleotide sequence ID" value="NZ_JACYTR010000043.1"/>
</dbReference>
<dbReference type="GO" id="GO:0016403">
    <property type="term" value="F:dimethylargininase activity"/>
    <property type="evidence" value="ECO:0007669"/>
    <property type="project" value="TreeGrafter"/>
</dbReference>
<evidence type="ECO:0000256" key="2">
    <source>
        <dbReference type="ARBA" id="ARBA00022801"/>
    </source>
</evidence>
<dbReference type="PANTHER" id="PTHR12737:SF9">
    <property type="entry name" value="DIMETHYLARGININASE"/>
    <property type="match status" value="1"/>
</dbReference>
<proteinExistence type="inferred from homology"/>
<dbReference type="Pfam" id="PF02274">
    <property type="entry name" value="ADI"/>
    <property type="match status" value="1"/>
</dbReference>
<keyword evidence="5" id="KW-1185">Reference proteome</keyword>
<dbReference type="EMBL" id="JACYTR010000043">
    <property type="protein sequence ID" value="MBD8527178.1"/>
    <property type="molecule type" value="Genomic_DNA"/>
</dbReference>
<dbReference type="GO" id="GO:0000052">
    <property type="term" value="P:citrulline metabolic process"/>
    <property type="evidence" value="ECO:0007669"/>
    <property type="project" value="TreeGrafter"/>
</dbReference>
<evidence type="ECO:0000256" key="1">
    <source>
        <dbReference type="ARBA" id="ARBA00008532"/>
    </source>
</evidence>
<dbReference type="Gene3D" id="3.75.10.10">
    <property type="entry name" value="L-arginine/glycine Amidinotransferase, Chain A"/>
    <property type="match status" value="1"/>
</dbReference>